<dbReference type="GO" id="GO:0007608">
    <property type="term" value="P:sensory perception of smell"/>
    <property type="evidence" value="ECO:0007669"/>
    <property type="project" value="TreeGrafter"/>
</dbReference>
<dbReference type="SMART" id="SM00708">
    <property type="entry name" value="PhBP"/>
    <property type="match status" value="1"/>
</dbReference>
<gene>
    <name evidence="3" type="primary">OBP22</name>
</gene>
<proteinExistence type="evidence at transcript level"/>
<keyword evidence="1 2" id="KW-0732">Signal</keyword>
<dbReference type="Pfam" id="PF01395">
    <property type="entry name" value="PBP_GOBP"/>
    <property type="match status" value="1"/>
</dbReference>
<dbReference type="EMBL" id="MH900306">
    <property type="protein sequence ID" value="QCF41937.1"/>
    <property type="molecule type" value="mRNA"/>
</dbReference>
<dbReference type="PANTHER" id="PTHR11857">
    <property type="entry name" value="ODORANT BINDING PROTEIN-RELATED"/>
    <property type="match status" value="1"/>
</dbReference>
<sequence>MSKFTCFLLCIVAMSLSSVHVARGEKSLRDALRPVIVACSQEHGVTDAEIQAAKDAGSPETIKPCFIACVFKKAGFINDKGELDLETGLKNLRQFVKNEEQYNKYENVAKECVSVKDKPVTDGKAGCERGALLAACFLDHRASIII</sequence>
<dbReference type="Gene3D" id="1.10.238.20">
    <property type="entry name" value="Pheromone/general odorant binding protein domain"/>
    <property type="match status" value="1"/>
</dbReference>
<protein>
    <submittedName>
        <fullName evidence="3">Odorant binding protein</fullName>
    </submittedName>
</protein>
<evidence type="ECO:0000256" key="1">
    <source>
        <dbReference type="ARBA" id="ARBA00022729"/>
    </source>
</evidence>
<dbReference type="CDD" id="cd23992">
    <property type="entry name" value="PBP_GOBP"/>
    <property type="match status" value="1"/>
</dbReference>
<accession>A0A4D6QBF8</accession>
<dbReference type="SUPFAM" id="SSF47565">
    <property type="entry name" value="Insect pheromone/odorant-binding proteins"/>
    <property type="match status" value="1"/>
</dbReference>
<evidence type="ECO:0000313" key="3">
    <source>
        <dbReference type="EMBL" id="QCF41937.1"/>
    </source>
</evidence>
<name>A0A4D6QBF8_ATHDI</name>
<evidence type="ECO:0000256" key="2">
    <source>
        <dbReference type="SAM" id="SignalP"/>
    </source>
</evidence>
<dbReference type="GO" id="GO:0005615">
    <property type="term" value="C:extracellular space"/>
    <property type="evidence" value="ECO:0007669"/>
    <property type="project" value="TreeGrafter"/>
</dbReference>
<feature type="chain" id="PRO_5020023362" evidence="2">
    <location>
        <begin position="25"/>
        <end position="146"/>
    </location>
</feature>
<feature type="signal peptide" evidence="2">
    <location>
        <begin position="1"/>
        <end position="24"/>
    </location>
</feature>
<dbReference type="AlphaFoldDB" id="A0A4D6QBF8"/>
<dbReference type="InterPro" id="IPR036728">
    <property type="entry name" value="PBP_GOBP_sf"/>
</dbReference>
<dbReference type="GO" id="GO:0005549">
    <property type="term" value="F:odorant binding"/>
    <property type="evidence" value="ECO:0007669"/>
    <property type="project" value="InterPro"/>
</dbReference>
<dbReference type="InterPro" id="IPR006170">
    <property type="entry name" value="PBP/GOBP"/>
</dbReference>
<reference evidence="3" key="1">
    <citation type="submission" date="2018-09" db="EMBL/GenBank/DDBJ databases">
        <authorList>
            <person name="Song Y.Q."/>
        </authorList>
    </citation>
    <scope>NUCLEOTIDE SEQUENCE</scope>
    <source>
        <tissue evidence="3">Antenna or genitals</tissue>
    </source>
</reference>
<organism evidence="3">
    <name type="scientific">Athetis dissimilis</name>
    <name type="common">Moth</name>
    <name type="synonym">Proxenus dissimilis</name>
    <dbReference type="NCBI Taxonomy" id="1737331"/>
    <lineage>
        <taxon>Eukaryota</taxon>
        <taxon>Metazoa</taxon>
        <taxon>Ecdysozoa</taxon>
        <taxon>Arthropoda</taxon>
        <taxon>Hexapoda</taxon>
        <taxon>Insecta</taxon>
        <taxon>Pterygota</taxon>
        <taxon>Neoptera</taxon>
        <taxon>Endopterygota</taxon>
        <taxon>Lepidoptera</taxon>
        <taxon>Glossata</taxon>
        <taxon>Ditrysia</taxon>
        <taxon>Noctuoidea</taxon>
        <taxon>Noctuidae</taxon>
        <taxon>Noctuinae</taxon>
        <taxon>Athetis</taxon>
    </lineage>
</organism>